<organism evidence="2 3">
    <name type="scientific">Diaporthe vaccinii</name>
    <dbReference type="NCBI Taxonomy" id="105482"/>
    <lineage>
        <taxon>Eukaryota</taxon>
        <taxon>Fungi</taxon>
        <taxon>Dikarya</taxon>
        <taxon>Ascomycota</taxon>
        <taxon>Pezizomycotina</taxon>
        <taxon>Sordariomycetes</taxon>
        <taxon>Sordariomycetidae</taxon>
        <taxon>Diaporthales</taxon>
        <taxon>Diaporthaceae</taxon>
        <taxon>Diaporthe</taxon>
        <taxon>Diaporthe eres species complex</taxon>
    </lineage>
</organism>
<dbReference type="EMBL" id="JBAWTH010000041">
    <property type="protein sequence ID" value="KAL2283664.1"/>
    <property type="molecule type" value="Genomic_DNA"/>
</dbReference>
<feature type="compositionally biased region" description="Acidic residues" evidence="1">
    <location>
        <begin position="322"/>
        <end position="335"/>
    </location>
</feature>
<reference evidence="2 3" key="1">
    <citation type="submission" date="2024-03" db="EMBL/GenBank/DDBJ databases">
        <title>A high-quality draft genome sequence of Diaporthe vaccinii, a causative agent of upright dieback and viscid rot disease in cranberry plants.</title>
        <authorList>
            <person name="Sarrasin M."/>
            <person name="Lang B.F."/>
            <person name="Burger G."/>
        </authorList>
    </citation>
    <scope>NUCLEOTIDE SEQUENCE [LARGE SCALE GENOMIC DNA]</scope>
    <source>
        <strain evidence="2 3">IS7</strain>
    </source>
</reference>
<name>A0ABR4EMJ8_9PEZI</name>
<evidence type="ECO:0000313" key="2">
    <source>
        <dbReference type="EMBL" id="KAL2283664.1"/>
    </source>
</evidence>
<evidence type="ECO:0000256" key="1">
    <source>
        <dbReference type="SAM" id="MobiDB-lite"/>
    </source>
</evidence>
<proteinExistence type="predicted"/>
<dbReference type="Proteomes" id="UP001600888">
    <property type="component" value="Unassembled WGS sequence"/>
</dbReference>
<sequence length="426" mass="48048">MKTNMDNQQLPHMITRAPVTILMVQALHKFITPKLAEHGWLTAEEENQDLSCEILRNLLDLCHGGNSRSFILETLADNKTHLEMAEWISPIFLGHNPAPKDRDLLSFTDGVISFFHDLCWDHFVQLYTANLGSEVVANGDPSSYTLANPPIGTFPLLRLPVELRNMVYKEVLVVPNGGLVRSFATPALLRANKQLRDEAIPIFYGANHFEITIKRSPQDEVRAAIGGLPSVDMWVWRRFLHMWDDFNCFGTNCLRYVRQITLIYQISMDDGYSFGDGEFDKRLGFRFSSKPFKEDHDANHGEDSHRKTASDSSGQEVQSDLADPEAEAEGPEVEDSGEHSSGDENNGEVEQVPEDHPDPIGVFELNRGTVNWRSHCETHFFLFHRMCEYGNVSYRIKGSLEASGTGFPEDGDFPPHVVCSEHTPGE</sequence>
<gene>
    <name evidence="2" type="ORF">FJTKL_09722</name>
</gene>
<accession>A0ABR4EMJ8</accession>
<evidence type="ECO:0000313" key="3">
    <source>
        <dbReference type="Proteomes" id="UP001600888"/>
    </source>
</evidence>
<comment type="caution">
    <text evidence="2">The sequence shown here is derived from an EMBL/GenBank/DDBJ whole genome shotgun (WGS) entry which is preliminary data.</text>
</comment>
<keyword evidence="3" id="KW-1185">Reference proteome</keyword>
<protein>
    <submittedName>
        <fullName evidence="2">Uncharacterized protein</fullName>
    </submittedName>
</protein>
<feature type="compositionally biased region" description="Basic and acidic residues" evidence="1">
    <location>
        <begin position="293"/>
        <end position="309"/>
    </location>
</feature>
<feature type="region of interest" description="Disordered" evidence="1">
    <location>
        <begin position="293"/>
        <end position="362"/>
    </location>
</feature>